<dbReference type="Gene3D" id="1.20.5.1930">
    <property type="match status" value="1"/>
</dbReference>
<keyword evidence="8" id="KW-0902">Two-component regulatory system</keyword>
<dbReference type="InterPro" id="IPR003594">
    <property type="entry name" value="HATPase_dom"/>
</dbReference>
<dbReference type="RefSeq" id="WP_270114055.1">
    <property type="nucleotide sequence ID" value="NZ_BAAAOL010000006.1"/>
</dbReference>
<dbReference type="GO" id="GO:0000155">
    <property type="term" value="F:phosphorelay sensor kinase activity"/>
    <property type="evidence" value="ECO:0007669"/>
    <property type="project" value="InterPro"/>
</dbReference>
<dbReference type="InterPro" id="IPR036890">
    <property type="entry name" value="HATPase_C_sf"/>
</dbReference>
<keyword evidence="9" id="KW-0472">Membrane</keyword>
<evidence type="ECO:0000256" key="1">
    <source>
        <dbReference type="ARBA" id="ARBA00000085"/>
    </source>
</evidence>
<dbReference type="PANTHER" id="PTHR24421">
    <property type="entry name" value="NITRATE/NITRITE SENSOR PROTEIN NARX-RELATED"/>
    <property type="match status" value="1"/>
</dbReference>
<keyword evidence="7" id="KW-0067">ATP-binding</keyword>
<organism evidence="13 14">
    <name type="scientific">Glycomyces algeriensis</name>
    <dbReference type="NCBI Taxonomy" id="256037"/>
    <lineage>
        <taxon>Bacteria</taxon>
        <taxon>Bacillati</taxon>
        <taxon>Actinomycetota</taxon>
        <taxon>Actinomycetes</taxon>
        <taxon>Glycomycetales</taxon>
        <taxon>Glycomycetaceae</taxon>
        <taxon>Glycomyces</taxon>
    </lineage>
</organism>
<dbReference type="AlphaFoldDB" id="A0A9W6G9I8"/>
<keyword evidence="5" id="KW-0547">Nucleotide-binding</keyword>
<evidence type="ECO:0000313" key="13">
    <source>
        <dbReference type="EMBL" id="GLI42683.1"/>
    </source>
</evidence>
<keyword evidence="4" id="KW-0808">Transferase</keyword>
<feature type="transmembrane region" description="Helical" evidence="9">
    <location>
        <begin position="42"/>
        <end position="62"/>
    </location>
</feature>
<protein>
    <recommendedName>
        <fullName evidence="2">histidine kinase</fullName>
        <ecNumber evidence="2">2.7.13.3</ecNumber>
    </recommendedName>
</protein>
<evidence type="ECO:0000256" key="5">
    <source>
        <dbReference type="ARBA" id="ARBA00022741"/>
    </source>
</evidence>
<keyword evidence="3" id="KW-0597">Phosphoprotein</keyword>
<accession>A0A9W6G9I8</accession>
<dbReference type="Gene3D" id="3.30.565.10">
    <property type="entry name" value="Histidine kinase-like ATPase, C-terminal domain"/>
    <property type="match status" value="1"/>
</dbReference>
<gene>
    <name evidence="13" type="ORF">GALLR39Z86_25330</name>
</gene>
<keyword evidence="14" id="KW-1185">Reference proteome</keyword>
<keyword evidence="9" id="KW-0812">Transmembrane</keyword>
<dbReference type="PANTHER" id="PTHR24421:SF10">
    <property type="entry name" value="NITRATE_NITRITE SENSOR PROTEIN NARQ"/>
    <property type="match status" value="1"/>
</dbReference>
<dbReference type="SUPFAM" id="SSF55874">
    <property type="entry name" value="ATPase domain of HSP90 chaperone/DNA topoisomerase II/histidine kinase"/>
    <property type="match status" value="1"/>
</dbReference>
<evidence type="ECO:0000313" key="14">
    <source>
        <dbReference type="Proteomes" id="UP001144313"/>
    </source>
</evidence>
<keyword evidence="6 13" id="KW-0418">Kinase</keyword>
<keyword evidence="9" id="KW-1133">Transmembrane helix</keyword>
<dbReference type="GO" id="GO:0005524">
    <property type="term" value="F:ATP binding"/>
    <property type="evidence" value="ECO:0007669"/>
    <property type="project" value="UniProtKB-KW"/>
</dbReference>
<evidence type="ECO:0000259" key="11">
    <source>
        <dbReference type="Pfam" id="PF07730"/>
    </source>
</evidence>
<comment type="catalytic activity">
    <reaction evidence="1">
        <text>ATP + protein L-histidine = ADP + protein N-phospho-L-histidine.</text>
        <dbReference type="EC" id="2.7.13.3"/>
    </reaction>
</comment>
<dbReference type="Pfam" id="PF07730">
    <property type="entry name" value="HisKA_3"/>
    <property type="match status" value="1"/>
</dbReference>
<feature type="domain" description="Putative sensor" evidence="12">
    <location>
        <begin position="26"/>
        <end position="199"/>
    </location>
</feature>
<evidence type="ECO:0000256" key="7">
    <source>
        <dbReference type="ARBA" id="ARBA00022840"/>
    </source>
</evidence>
<dbReference type="InterPro" id="IPR011712">
    <property type="entry name" value="Sig_transdc_His_kin_sub3_dim/P"/>
</dbReference>
<sequence length="434" mass="47030">MSIPANPITRRLALPGWSVLRFSLTLVAGALLAAAIVTGVLVVFWIGIPVAVFVLLAIRFWANTQRRVIGEQLGVRIPVPYQPRMKGRFDQQALWLIREAATWRDFAWLAIDATLGFIVNLLYLGVFGIAVYYLVQPLLLATVFHAAPSPFVNDFGFYDFDTPGKTLMLVPFALACGVAWWRWGELLLRWYAHLGVLLLGPTAKALLTERVSELRHARDQTADHAAAELRRIERDLHDGAQARIAALSLTLGMAQELLSNDRPKQAAALVGEARQACSDALEEIRQLVRGIHPPVLADRGFTGALQAMALDHPLPVSVVDRLVGKLPAPLEAAAYFATNEVLTNITKHAQATQVHVVVNRDHHQVVIEVRDDGVGGASFSAGGGLDGVRRRLAAFDGTVDVDSPEGGPTVVTMSIPAAAAGLDSTHNVARPHPS</sequence>
<dbReference type="InterPro" id="IPR050482">
    <property type="entry name" value="Sensor_HK_TwoCompSys"/>
</dbReference>
<evidence type="ECO:0000256" key="6">
    <source>
        <dbReference type="ARBA" id="ARBA00022777"/>
    </source>
</evidence>
<reference evidence="13" key="1">
    <citation type="submission" date="2022-12" db="EMBL/GenBank/DDBJ databases">
        <title>Reference genome sequencing for broad-spectrum identification of bacterial and archaeal isolates by mass spectrometry.</title>
        <authorList>
            <person name="Sekiguchi Y."/>
            <person name="Tourlousse D.M."/>
        </authorList>
    </citation>
    <scope>NUCLEOTIDE SEQUENCE</scope>
    <source>
        <strain evidence="13">LLR39Z86</strain>
    </source>
</reference>
<dbReference type="GO" id="GO:0016020">
    <property type="term" value="C:membrane"/>
    <property type="evidence" value="ECO:0007669"/>
    <property type="project" value="InterPro"/>
</dbReference>
<evidence type="ECO:0000259" key="10">
    <source>
        <dbReference type="Pfam" id="PF02518"/>
    </source>
</evidence>
<feature type="transmembrane region" description="Helical" evidence="9">
    <location>
        <begin position="12"/>
        <end position="36"/>
    </location>
</feature>
<dbReference type="InterPro" id="IPR025828">
    <property type="entry name" value="Put_sensor_dom"/>
</dbReference>
<dbReference type="GO" id="GO:0046983">
    <property type="term" value="F:protein dimerization activity"/>
    <property type="evidence" value="ECO:0007669"/>
    <property type="project" value="InterPro"/>
</dbReference>
<comment type="caution">
    <text evidence="13">The sequence shown here is derived from an EMBL/GenBank/DDBJ whole genome shotgun (WGS) entry which is preliminary data.</text>
</comment>
<dbReference type="EMBL" id="BSDT01000001">
    <property type="protein sequence ID" value="GLI42683.1"/>
    <property type="molecule type" value="Genomic_DNA"/>
</dbReference>
<proteinExistence type="predicted"/>
<evidence type="ECO:0000256" key="8">
    <source>
        <dbReference type="ARBA" id="ARBA00023012"/>
    </source>
</evidence>
<evidence type="ECO:0000259" key="12">
    <source>
        <dbReference type="Pfam" id="PF13796"/>
    </source>
</evidence>
<evidence type="ECO:0000256" key="2">
    <source>
        <dbReference type="ARBA" id="ARBA00012438"/>
    </source>
</evidence>
<dbReference type="CDD" id="cd16917">
    <property type="entry name" value="HATPase_UhpB-NarQ-NarX-like"/>
    <property type="match status" value="1"/>
</dbReference>
<evidence type="ECO:0000256" key="9">
    <source>
        <dbReference type="SAM" id="Phobius"/>
    </source>
</evidence>
<name>A0A9W6G9I8_9ACTN</name>
<feature type="domain" description="Signal transduction histidine kinase subgroup 3 dimerisation and phosphoacceptor" evidence="11">
    <location>
        <begin position="228"/>
        <end position="296"/>
    </location>
</feature>
<feature type="transmembrane region" description="Helical" evidence="9">
    <location>
        <begin position="106"/>
        <end position="124"/>
    </location>
</feature>
<evidence type="ECO:0000256" key="4">
    <source>
        <dbReference type="ARBA" id="ARBA00022679"/>
    </source>
</evidence>
<dbReference type="EC" id="2.7.13.3" evidence="2"/>
<evidence type="ECO:0000256" key="3">
    <source>
        <dbReference type="ARBA" id="ARBA00022553"/>
    </source>
</evidence>
<dbReference type="Pfam" id="PF02518">
    <property type="entry name" value="HATPase_c"/>
    <property type="match status" value="1"/>
</dbReference>
<feature type="domain" description="Histidine kinase/HSP90-like ATPase" evidence="10">
    <location>
        <begin position="337"/>
        <end position="417"/>
    </location>
</feature>
<dbReference type="Pfam" id="PF13796">
    <property type="entry name" value="Sensor"/>
    <property type="match status" value="1"/>
</dbReference>
<dbReference type="Proteomes" id="UP001144313">
    <property type="component" value="Unassembled WGS sequence"/>
</dbReference>